<dbReference type="Proteomes" id="UP000249340">
    <property type="component" value="Chromosome"/>
</dbReference>
<feature type="compositionally biased region" description="Gly residues" evidence="2">
    <location>
        <begin position="323"/>
        <end position="342"/>
    </location>
</feature>
<feature type="region of interest" description="Disordered" evidence="2">
    <location>
        <begin position="169"/>
        <end position="196"/>
    </location>
</feature>
<feature type="compositionally biased region" description="Low complexity" evidence="2">
    <location>
        <begin position="386"/>
        <end position="401"/>
    </location>
</feature>
<evidence type="ECO:0000256" key="2">
    <source>
        <dbReference type="SAM" id="MobiDB-lite"/>
    </source>
</evidence>
<dbReference type="InterPro" id="IPR038332">
    <property type="entry name" value="PPE_sf"/>
</dbReference>
<dbReference type="KEGG" id="stri:C7M71_010155"/>
<dbReference type="EMBL" id="CP031264">
    <property type="protein sequence ID" value="AXI77741.1"/>
    <property type="molecule type" value="Genomic_DNA"/>
</dbReference>
<feature type="compositionally biased region" description="Gly residues" evidence="2">
    <location>
        <begin position="288"/>
        <end position="305"/>
    </location>
</feature>
<accession>A0A345SVI6</accession>
<dbReference type="InterPro" id="IPR000030">
    <property type="entry name" value="PPE_dom"/>
</dbReference>
<feature type="region of interest" description="Disordered" evidence="2">
    <location>
        <begin position="276"/>
        <end position="305"/>
    </location>
</feature>
<dbReference type="RefSeq" id="WP_111493559.1">
    <property type="nucleotide sequence ID" value="NZ_CP031264.1"/>
</dbReference>
<feature type="compositionally biased region" description="Gly residues" evidence="2">
    <location>
        <begin position="365"/>
        <end position="378"/>
    </location>
</feature>
<organism evidence="4 5">
    <name type="scientific">Peterkaempfera bronchialis</name>
    <dbReference type="NCBI Taxonomy" id="2126346"/>
    <lineage>
        <taxon>Bacteria</taxon>
        <taxon>Bacillati</taxon>
        <taxon>Actinomycetota</taxon>
        <taxon>Actinomycetes</taxon>
        <taxon>Kitasatosporales</taxon>
        <taxon>Streptomycetaceae</taxon>
        <taxon>Peterkaempfera</taxon>
    </lineage>
</organism>
<reference evidence="5" key="1">
    <citation type="submission" date="2018-07" db="EMBL/GenBank/DDBJ databases">
        <title>Streptacidiphilus bronchialis DSM 106435 chromosome.</title>
        <authorList>
            <person name="Batra D."/>
            <person name="Gulvik C.A."/>
        </authorList>
    </citation>
    <scope>NUCLEOTIDE SEQUENCE [LARGE SCALE GENOMIC DNA]</scope>
    <source>
        <strain evidence="5">DSM 106435</strain>
    </source>
</reference>
<protein>
    <submittedName>
        <fullName evidence="4">PPE domain-containing protein</fullName>
    </submittedName>
</protein>
<dbReference type="AlphaFoldDB" id="A0A345SVI6"/>
<dbReference type="SUPFAM" id="SSF140459">
    <property type="entry name" value="PE/PPE dimer-like"/>
    <property type="match status" value="1"/>
</dbReference>
<sequence>MDEATTDFGQYSHGELKRMVDSLNSGDIMKAADPWRRTYDTLKGIRTALQSYSGQATTDWEGQASDAFYTRMTKLANSVNNTAEYANDTAVTLEIVADSIDEAKAAMPDEPSAWDRTTDWVDDKVSGLFGADDADTRQSEADSRKQRAVAIMQTLARRYQASAAILNPPAAGSWGEKDEEWPPPAPDPTGAGAISGAIVGAGLGGISAAAGGSSGSGNARRSRSTATAGSPGAATDSSRIVTDAAIHGGTAVAATSVPASPGAGAGTGLDGSVGGIAGGTRVPTTGGVLPGGGSPASHGIGGGIPATGGGPVGGAYPAAGSAPGVGRGRAGSGDVGRSGEGAGRSRSAMGGSVIGEGSMRQGGEHAAGGVGTGGGLGAGARESARRGSGSARRSGGIIGESTRSGSSGVFTEGGTGIGSRSRLGQPFGGASSRGRKKDEERRGERPDYLVEDEETWVDGERPNPGVVE</sequence>
<feature type="region of interest" description="Disordered" evidence="2">
    <location>
        <begin position="320"/>
        <end position="468"/>
    </location>
</feature>
<dbReference type="Gene3D" id="1.20.1260.20">
    <property type="entry name" value="PPE superfamily"/>
    <property type="match status" value="1"/>
</dbReference>
<dbReference type="OrthoDB" id="3872984at2"/>
<feature type="compositionally biased region" description="Basic and acidic residues" evidence="2">
    <location>
        <begin position="436"/>
        <end position="448"/>
    </location>
</feature>
<evidence type="ECO:0000259" key="3">
    <source>
        <dbReference type="Pfam" id="PF00823"/>
    </source>
</evidence>
<dbReference type="Pfam" id="PF00823">
    <property type="entry name" value="PPE"/>
    <property type="match status" value="1"/>
</dbReference>
<evidence type="ECO:0000313" key="5">
    <source>
        <dbReference type="Proteomes" id="UP000249340"/>
    </source>
</evidence>
<gene>
    <name evidence="4" type="ORF">C7M71_010155</name>
</gene>
<comment type="similarity">
    <text evidence="1">Belongs to the mycobacterial PPE family.</text>
</comment>
<evidence type="ECO:0000313" key="4">
    <source>
        <dbReference type="EMBL" id="AXI77741.1"/>
    </source>
</evidence>
<proteinExistence type="inferred from homology"/>
<evidence type="ECO:0000256" key="1">
    <source>
        <dbReference type="ARBA" id="ARBA00010652"/>
    </source>
</evidence>
<name>A0A345SVI6_9ACTN</name>
<keyword evidence="5" id="KW-1185">Reference proteome</keyword>
<feature type="region of interest" description="Disordered" evidence="2">
    <location>
        <begin position="209"/>
        <end position="238"/>
    </location>
</feature>
<feature type="domain" description="PPE" evidence="3">
    <location>
        <begin position="18"/>
        <end position="161"/>
    </location>
</feature>